<dbReference type="InterPro" id="IPR007219">
    <property type="entry name" value="XnlR_reg_dom"/>
</dbReference>
<dbReference type="RefSeq" id="XP_022489430.1">
    <property type="nucleotide sequence ID" value="XM_022630842.1"/>
</dbReference>
<dbReference type="STRING" id="1835702.A0A1F5LLA4"/>
<evidence type="ECO:0000259" key="8">
    <source>
        <dbReference type="Pfam" id="PF04082"/>
    </source>
</evidence>
<feature type="domain" description="Xylanolytic transcriptional activator regulatory" evidence="8">
    <location>
        <begin position="197"/>
        <end position="241"/>
    </location>
</feature>
<evidence type="ECO:0000256" key="2">
    <source>
        <dbReference type="ARBA" id="ARBA00023002"/>
    </source>
</evidence>
<dbReference type="GO" id="GO:0016616">
    <property type="term" value="F:oxidoreductase activity, acting on the CH-OH group of donors, NAD or NADP as acceptor"/>
    <property type="evidence" value="ECO:0007669"/>
    <property type="project" value="InterPro"/>
</dbReference>
<evidence type="ECO:0000313" key="9">
    <source>
        <dbReference type="EMBL" id="OGE53993.1"/>
    </source>
</evidence>
<feature type="compositionally biased region" description="Polar residues" evidence="5">
    <location>
        <begin position="8"/>
        <end position="22"/>
    </location>
</feature>
<comment type="caution">
    <text evidence="9">The sequence shown here is derived from an EMBL/GenBank/DDBJ whole genome shotgun (WGS) entry which is preliminary data.</text>
</comment>
<keyword evidence="3" id="KW-0520">NAD</keyword>
<gene>
    <name evidence="9" type="ORF">PENARI_c007G03426</name>
</gene>
<evidence type="ECO:0000256" key="4">
    <source>
        <dbReference type="ARBA" id="ARBA00023242"/>
    </source>
</evidence>
<protein>
    <recommendedName>
        <fullName evidence="11">D-isomer specific 2-hydroxyacid dehydrogenase NAD-binding domain-containing protein</fullName>
    </recommendedName>
</protein>
<proteinExistence type="inferred from homology"/>
<evidence type="ECO:0000313" key="10">
    <source>
        <dbReference type="Proteomes" id="UP000177622"/>
    </source>
</evidence>
<dbReference type="OrthoDB" id="298012at2759"/>
<dbReference type="GeneID" id="34575576"/>
<organism evidence="9 10">
    <name type="scientific">Penicillium arizonense</name>
    <dbReference type="NCBI Taxonomy" id="1835702"/>
    <lineage>
        <taxon>Eukaryota</taxon>
        <taxon>Fungi</taxon>
        <taxon>Dikarya</taxon>
        <taxon>Ascomycota</taxon>
        <taxon>Pezizomycotina</taxon>
        <taxon>Eurotiomycetes</taxon>
        <taxon>Eurotiomycetidae</taxon>
        <taxon>Eurotiales</taxon>
        <taxon>Aspergillaceae</taxon>
        <taxon>Penicillium</taxon>
    </lineage>
</organism>
<reference evidence="9 10" key="1">
    <citation type="journal article" date="2016" name="Sci. Rep.">
        <title>Penicillium arizonense, a new, genome sequenced fungal species, reveals a high chemical diversity in secreted metabolites.</title>
        <authorList>
            <person name="Grijseels S."/>
            <person name="Nielsen J.C."/>
            <person name="Randelovic M."/>
            <person name="Nielsen J."/>
            <person name="Nielsen K.F."/>
            <person name="Workman M."/>
            <person name="Frisvad J.C."/>
        </authorList>
    </citation>
    <scope>NUCLEOTIDE SEQUENCE [LARGE SCALE GENOMIC DNA]</scope>
    <source>
        <strain evidence="9 10">CBS 141311</strain>
    </source>
</reference>
<feature type="compositionally biased region" description="Polar residues" evidence="5">
    <location>
        <begin position="106"/>
        <end position="118"/>
    </location>
</feature>
<feature type="domain" description="D-isomer specific 2-hydroxyacid dehydrogenase NAD-binding" evidence="7">
    <location>
        <begin position="394"/>
        <end position="574"/>
    </location>
</feature>
<dbReference type="InterPro" id="IPR006139">
    <property type="entry name" value="D-isomer_2_OHA_DH_cat_dom"/>
</dbReference>
<dbReference type="Pfam" id="PF00389">
    <property type="entry name" value="2-Hacid_dh"/>
    <property type="match status" value="1"/>
</dbReference>
<feature type="region of interest" description="Disordered" evidence="5">
    <location>
        <begin position="1"/>
        <end position="22"/>
    </location>
</feature>
<evidence type="ECO:0000259" key="6">
    <source>
        <dbReference type="Pfam" id="PF00389"/>
    </source>
</evidence>
<dbReference type="InterPro" id="IPR029753">
    <property type="entry name" value="D-isomer_DH_CS"/>
</dbReference>
<feature type="compositionally biased region" description="Polar residues" evidence="5">
    <location>
        <begin position="130"/>
        <end position="156"/>
    </location>
</feature>
<dbReference type="GO" id="GO:0008270">
    <property type="term" value="F:zinc ion binding"/>
    <property type="evidence" value="ECO:0007669"/>
    <property type="project" value="InterPro"/>
</dbReference>
<sequence>MPTDQQDDPSQQRPASQNAEQSVVQLALSTPTIGLGAENHNDNLNQIQSGPLDVTQPLLHPEIPDDLDILWGDSELGLDPSAPAFPLCSFSFAQYGISDPFQSLQAEPFPSFNSTEGQQGPGLNEDPLSRNMSRLPSLQPEDQPQPTRFGQGSKLSMPQINRSDYAMISSMIHDQKHVLPPTFHWPSRHALSRYLEGFFNGFYDHLPFLHLPTFALSSSPLMLILAIFAMGAQFRFEREEAIELWKGAKALIDDHLRRRANDVNAAVHTPLQPSFSPSRAGQSDTIDKSNVEPLMSLETIQAIIIVLSFATWNHKSLLRDAEDVATRLQNADIAITTIILITCEVLDQCPRLKCVYAMATGTEWVDLEGFRKRGVTVVRAPQSNVDAVSEHAIALYFASRRKIVEMHNRCMSTDEYAEQGTLTHHFPAPPPSCSSETLAIIGYGFLGKKVEKLARALGMTVVIADRKGSQDLREGRVDFETALKRASVAIVTIAKTRDTIDLIDEKELRMMRSDAILINVSRGGIINEKALISALRQGEIGGAATDVFGKEPPARNTSLLCEDIPNLTVSPHLAWFSGQTIQNLQDLLVRGLDAYVRGSPINTV</sequence>
<evidence type="ECO:0000256" key="3">
    <source>
        <dbReference type="ARBA" id="ARBA00023027"/>
    </source>
</evidence>
<dbReference type="PANTHER" id="PTHR43761">
    <property type="entry name" value="D-ISOMER SPECIFIC 2-HYDROXYACID DEHYDROGENASE FAMILY PROTEIN (AFU_ORTHOLOGUE AFUA_1G13630)"/>
    <property type="match status" value="1"/>
</dbReference>
<dbReference type="Pfam" id="PF04082">
    <property type="entry name" value="Fungal_trans"/>
    <property type="match status" value="1"/>
</dbReference>
<evidence type="ECO:0000259" key="7">
    <source>
        <dbReference type="Pfam" id="PF02826"/>
    </source>
</evidence>
<dbReference type="InterPro" id="IPR006140">
    <property type="entry name" value="D-isomer_DH_NAD-bd"/>
</dbReference>
<comment type="similarity">
    <text evidence="1">Belongs to the D-isomer specific 2-hydroxyacid dehydrogenase family.</text>
</comment>
<evidence type="ECO:0000256" key="5">
    <source>
        <dbReference type="SAM" id="MobiDB-lite"/>
    </source>
</evidence>
<keyword evidence="10" id="KW-1185">Reference proteome</keyword>
<dbReference type="Proteomes" id="UP000177622">
    <property type="component" value="Unassembled WGS sequence"/>
</dbReference>
<feature type="region of interest" description="Disordered" evidence="5">
    <location>
        <begin position="106"/>
        <end position="156"/>
    </location>
</feature>
<dbReference type="AlphaFoldDB" id="A0A1F5LLA4"/>
<evidence type="ECO:0008006" key="11">
    <source>
        <dbReference type="Google" id="ProtNLM"/>
    </source>
</evidence>
<dbReference type="GO" id="GO:0051287">
    <property type="term" value="F:NAD binding"/>
    <property type="evidence" value="ECO:0007669"/>
    <property type="project" value="InterPro"/>
</dbReference>
<dbReference type="SUPFAM" id="SSF52283">
    <property type="entry name" value="Formate/glycerate dehydrogenase catalytic domain-like"/>
    <property type="match status" value="1"/>
</dbReference>
<evidence type="ECO:0000256" key="1">
    <source>
        <dbReference type="ARBA" id="ARBA00005854"/>
    </source>
</evidence>
<dbReference type="EMBL" id="LXJU01000007">
    <property type="protein sequence ID" value="OGE53993.1"/>
    <property type="molecule type" value="Genomic_DNA"/>
</dbReference>
<dbReference type="SUPFAM" id="SSF51735">
    <property type="entry name" value="NAD(P)-binding Rossmann-fold domains"/>
    <property type="match status" value="1"/>
</dbReference>
<dbReference type="Pfam" id="PF02826">
    <property type="entry name" value="2-Hacid_dh_C"/>
    <property type="match status" value="1"/>
</dbReference>
<keyword evidence="2" id="KW-0560">Oxidoreductase</keyword>
<dbReference type="CDD" id="cd05198">
    <property type="entry name" value="formate_dh_like"/>
    <property type="match status" value="1"/>
</dbReference>
<dbReference type="CDD" id="cd12148">
    <property type="entry name" value="fungal_TF_MHR"/>
    <property type="match status" value="1"/>
</dbReference>
<dbReference type="GO" id="GO:0003677">
    <property type="term" value="F:DNA binding"/>
    <property type="evidence" value="ECO:0007669"/>
    <property type="project" value="InterPro"/>
</dbReference>
<accession>A0A1F5LLA4</accession>
<name>A0A1F5LLA4_PENAI</name>
<dbReference type="PANTHER" id="PTHR43761:SF1">
    <property type="entry name" value="D-ISOMER SPECIFIC 2-HYDROXYACID DEHYDROGENASE CATALYTIC DOMAIN-CONTAINING PROTEIN-RELATED"/>
    <property type="match status" value="1"/>
</dbReference>
<dbReference type="InterPro" id="IPR050418">
    <property type="entry name" value="D-iso_2-hydroxyacid_DH_PdxB"/>
</dbReference>
<dbReference type="PROSITE" id="PS00671">
    <property type="entry name" value="D_2_HYDROXYACID_DH_3"/>
    <property type="match status" value="1"/>
</dbReference>
<dbReference type="Gene3D" id="3.40.50.720">
    <property type="entry name" value="NAD(P)-binding Rossmann-like Domain"/>
    <property type="match status" value="2"/>
</dbReference>
<feature type="domain" description="D-isomer specific 2-hydroxyacid dehydrogenase catalytic" evidence="6">
    <location>
        <begin position="319"/>
        <end position="599"/>
    </location>
</feature>
<dbReference type="InterPro" id="IPR036291">
    <property type="entry name" value="NAD(P)-bd_dom_sf"/>
</dbReference>
<keyword evidence="4" id="KW-0539">Nucleus</keyword>
<dbReference type="GO" id="GO:0006351">
    <property type="term" value="P:DNA-templated transcription"/>
    <property type="evidence" value="ECO:0007669"/>
    <property type="project" value="InterPro"/>
</dbReference>